<dbReference type="AlphaFoldDB" id="A0AAD4KML4"/>
<feature type="region of interest" description="Disordered" evidence="1">
    <location>
        <begin position="1"/>
        <end position="91"/>
    </location>
</feature>
<gene>
    <name evidence="2" type="ORF">BGW36DRAFT_297122</name>
</gene>
<evidence type="ECO:0000256" key="1">
    <source>
        <dbReference type="SAM" id="MobiDB-lite"/>
    </source>
</evidence>
<dbReference type="RefSeq" id="XP_046071160.1">
    <property type="nucleotide sequence ID" value="XM_046211330.1"/>
</dbReference>
<reference evidence="2" key="1">
    <citation type="submission" date="2021-12" db="EMBL/GenBank/DDBJ databases">
        <title>Convergent genome expansion in fungi linked to evolution of root-endophyte symbiosis.</title>
        <authorList>
            <consortium name="DOE Joint Genome Institute"/>
            <person name="Ke Y.-H."/>
            <person name="Bonito G."/>
            <person name="Liao H.-L."/>
            <person name="Looney B."/>
            <person name="Rojas-Flechas A."/>
            <person name="Nash J."/>
            <person name="Hameed K."/>
            <person name="Schadt C."/>
            <person name="Martin F."/>
            <person name="Crous P.W."/>
            <person name="Miettinen O."/>
            <person name="Magnuson J.K."/>
            <person name="Labbe J."/>
            <person name="Jacobson D."/>
            <person name="Doktycz M.J."/>
            <person name="Veneault-Fourrey C."/>
            <person name="Kuo A."/>
            <person name="Mondo S."/>
            <person name="Calhoun S."/>
            <person name="Riley R."/>
            <person name="Ohm R."/>
            <person name="LaButti K."/>
            <person name="Andreopoulos B."/>
            <person name="Pangilinan J."/>
            <person name="Nolan M."/>
            <person name="Tritt A."/>
            <person name="Clum A."/>
            <person name="Lipzen A."/>
            <person name="Daum C."/>
            <person name="Barry K."/>
            <person name="Grigoriev I.V."/>
            <person name="Vilgalys R."/>
        </authorList>
    </citation>
    <scope>NUCLEOTIDE SEQUENCE</scope>
    <source>
        <strain evidence="2">PMI_201</strain>
    </source>
</reference>
<comment type="caution">
    <text evidence="2">The sequence shown here is derived from an EMBL/GenBank/DDBJ whole genome shotgun (WGS) entry which is preliminary data.</text>
</comment>
<feature type="region of interest" description="Disordered" evidence="1">
    <location>
        <begin position="796"/>
        <end position="817"/>
    </location>
</feature>
<name>A0AAD4KML4_9EURO</name>
<feature type="compositionally biased region" description="Basic and acidic residues" evidence="1">
    <location>
        <begin position="74"/>
        <end position="88"/>
    </location>
</feature>
<organism evidence="2 3">
    <name type="scientific">Talaromyces proteolyticus</name>
    <dbReference type="NCBI Taxonomy" id="1131652"/>
    <lineage>
        <taxon>Eukaryota</taxon>
        <taxon>Fungi</taxon>
        <taxon>Dikarya</taxon>
        <taxon>Ascomycota</taxon>
        <taxon>Pezizomycotina</taxon>
        <taxon>Eurotiomycetes</taxon>
        <taxon>Eurotiomycetidae</taxon>
        <taxon>Eurotiales</taxon>
        <taxon>Trichocomaceae</taxon>
        <taxon>Talaromyces</taxon>
        <taxon>Talaromyces sect. Bacilispori</taxon>
    </lineage>
</organism>
<keyword evidence="3" id="KW-1185">Reference proteome</keyword>
<feature type="compositionally biased region" description="Low complexity" evidence="1">
    <location>
        <begin position="12"/>
        <end position="25"/>
    </location>
</feature>
<evidence type="ECO:0000313" key="3">
    <source>
        <dbReference type="Proteomes" id="UP001201262"/>
    </source>
</evidence>
<dbReference type="EMBL" id="JAJTJA010000007">
    <property type="protein sequence ID" value="KAH8696222.1"/>
    <property type="molecule type" value="Genomic_DNA"/>
</dbReference>
<accession>A0AAD4KML4</accession>
<sequence length="817" mass="91237">MSINNLHPERPSSSLSESWTTLSTSDIQSEDDARSEQTDTVSLIGQSGADDVTSLDGRTSSTYGDDEDDDNDDDNGHYNDEYGDKESVISDSQELPRPFFAHDDSTVDDSNITTKACLMQSSEAIEFLEPENWPEMERIELKHTIHILDDTEVSSLRTQLPMKVDHSHLAITIQQTMTKQGLELDKPFRVLYVGNPEFRNIILDKIGDVLVSSSTSNLGTSSTESSRYHVVPTSFGIGATPNYAELLPIHVQLIVDECLDAASVKTGQITLKFKNRPSCTSSWNGSERHIQSEAEWNVPDLAIIFISDGDSETAVHTRTLAHDFMKAHGVPVMVISEEPFWKKPSQHFFNLDYHSLHLCLESRRPLTGETIVLRRYPIDVKTFESITPSQLNRHLASLSGGDSKITSTTKPPLFSSLKSKVFYDSEKYPTIHFFSPYTERAQEFAPFLRLVMLSIVLAVSVSLGYTVFRVLALLCVQLFTSSAVSNTTGIAPGATITAEIISSTELAGATSVALRTHSTDLSRIESLSISTVSELAEISSLLADPQSNGDEFQFQVVGDCHVIIKPPTAVKQNKFNVNVTRGEQSLSYELSKLFDGVYTLRLNREDAYGLVNLTVSVKSRRAKTQTFEADFGTPWLKIENWKRAAQAVSSQIMKDWGSAQTGLSDIYTRLSTDVQVWVGDVVKKSHSLRREVESLHYNPTQFKTTRDAIIARSRELSEVVTRNALQRITDASVALEKVHEQSKALNKGLYKAVNDAVDSITAHSKDLDKFTKRFRDIDFRELKTLDSLVRAQKSAKKLTERNFRRPHSRRGHAKKKV</sequence>
<protein>
    <submittedName>
        <fullName evidence="2">Uncharacterized protein</fullName>
    </submittedName>
</protein>
<evidence type="ECO:0000313" key="2">
    <source>
        <dbReference type="EMBL" id="KAH8696222.1"/>
    </source>
</evidence>
<feature type="compositionally biased region" description="Acidic residues" evidence="1">
    <location>
        <begin position="64"/>
        <end position="73"/>
    </location>
</feature>
<dbReference type="Proteomes" id="UP001201262">
    <property type="component" value="Unassembled WGS sequence"/>
</dbReference>
<dbReference type="GeneID" id="70241617"/>
<feature type="compositionally biased region" description="Basic residues" evidence="1">
    <location>
        <begin position="804"/>
        <end position="817"/>
    </location>
</feature>
<proteinExistence type="predicted"/>